<reference evidence="1 2" key="1">
    <citation type="submission" date="2024-09" db="EMBL/GenBank/DDBJ databases">
        <authorList>
            <person name="Sun Q."/>
            <person name="Mori K."/>
        </authorList>
    </citation>
    <scope>NUCLEOTIDE SEQUENCE [LARGE SCALE GENOMIC DNA]</scope>
    <source>
        <strain evidence="1 2">JCM 11683</strain>
    </source>
</reference>
<evidence type="ECO:0000313" key="1">
    <source>
        <dbReference type="EMBL" id="MFB9774936.1"/>
    </source>
</evidence>
<proteinExistence type="predicted"/>
<keyword evidence="2" id="KW-1185">Reference proteome</keyword>
<dbReference type="Proteomes" id="UP001589707">
    <property type="component" value="Unassembled WGS sequence"/>
</dbReference>
<protein>
    <submittedName>
        <fullName evidence="1">Uncharacterized protein</fullName>
    </submittedName>
</protein>
<gene>
    <name evidence="1" type="ORF">ACFFN1_00600</name>
</gene>
<name>A0ABV5WXQ1_9MICO</name>
<comment type="caution">
    <text evidence="1">The sequence shown here is derived from an EMBL/GenBank/DDBJ whole genome shotgun (WGS) entry which is preliminary data.</text>
</comment>
<dbReference type="EMBL" id="JBHMAU010000006">
    <property type="protein sequence ID" value="MFB9774936.1"/>
    <property type="molecule type" value="Genomic_DNA"/>
</dbReference>
<sequence>MVMKSGYIGRRGKILSVKPVLQLTDVLPEHLIIREGSSAARALHAGG</sequence>
<organism evidence="1 2">
    <name type="scientific">Brevibacterium otitidis</name>
    <dbReference type="NCBI Taxonomy" id="53364"/>
    <lineage>
        <taxon>Bacteria</taxon>
        <taxon>Bacillati</taxon>
        <taxon>Actinomycetota</taxon>
        <taxon>Actinomycetes</taxon>
        <taxon>Micrococcales</taxon>
        <taxon>Brevibacteriaceae</taxon>
        <taxon>Brevibacterium</taxon>
    </lineage>
</organism>
<accession>A0ABV5WXQ1</accession>
<dbReference type="RefSeq" id="WP_376837635.1">
    <property type="nucleotide sequence ID" value="NZ_JBHMAU010000006.1"/>
</dbReference>
<evidence type="ECO:0000313" key="2">
    <source>
        <dbReference type="Proteomes" id="UP001589707"/>
    </source>
</evidence>